<accession>A0ABX9BMA5</accession>
<name>A0ABX9BMA5_9BACL</name>
<sequence>MIFLIRIVAEQSRIIKSILTATAQDNINNMLYQKPHIRFPDVRFCLHSNSLVP</sequence>
<comment type="caution">
    <text evidence="1">The sequence shown here is derived from an EMBL/GenBank/DDBJ whole genome shotgun (WGS) entry which is preliminary data.</text>
</comment>
<evidence type="ECO:0000313" key="1">
    <source>
        <dbReference type="EMBL" id="RAI98127.1"/>
    </source>
</evidence>
<gene>
    <name evidence="1" type="ORF">DET54_104183</name>
</gene>
<reference evidence="1 2" key="1">
    <citation type="submission" date="2018-06" db="EMBL/GenBank/DDBJ databases">
        <title>Freshwater and sediment microbial communities from various areas in North America, analyzing microbe dynamics in response to fracking.</title>
        <authorList>
            <person name="Lamendella R."/>
        </authorList>
    </citation>
    <scope>NUCLEOTIDE SEQUENCE [LARGE SCALE GENOMIC DNA]</scope>
    <source>
        <strain evidence="1 2">NG-13</strain>
    </source>
</reference>
<evidence type="ECO:0000313" key="2">
    <source>
        <dbReference type="Proteomes" id="UP000248827"/>
    </source>
</evidence>
<proteinExistence type="predicted"/>
<keyword evidence="2" id="KW-1185">Reference proteome</keyword>
<dbReference type="Proteomes" id="UP000248827">
    <property type="component" value="Unassembled WGS sequence"/>
</dbReference>
<protein>
    <submittedName>
        <fullName evidence="1">Uncharacterized protein</fullName>
    </submittedName>
</protein>
<organism evidence="1 2">
    <name type="scientific">Paenibacillus pabuli</name>
    <dbReference type="NCBI Taxonomy" id="1472"/>
    <lineage>
        <taxon>Bacteria</taxon>
        <taxon>Bacillati</taxon>
        <taxon>Bacillota</taxon>
        <taxon>Bacilli</taxon>
        <taxon>Bacillales</taxon>
        <taxon>Paenibacillaceae</taxon>
        <taxon>Paenibacillus</taxon>
    </lineage>
</organism>
<dbReference type="EMBL" id="QLLI01000004">
    <property type="protein sequence ID" value="RAI98127.1"/>
    <property type="molecule type" value="Genomic_DNA"/>
</dbReference>